<sequence>MTDQTTAPTDATTVDERVEAILAEMTLAEKAAQLGSVNAERILTEDGELDRDAAEEYLANGIGHLTRIGGEGSLDPERAAEVTNELQEILREETRLGIPAIPHEECLSGYMGPAGTTFPQGIGMAATFDPALMADVTDTIREQLEAIGTVHALSPVLDVARDLRWGRVEETFGEDPYLVAAMACGYVDGLQADGDGISATLKHFVGHAVGEGGKNRSSVHLGERELRETHMFPFEAAIHESGAESVMNAYHDIDGVPCASDEWLLTDVLRGEWDFDGTVVSDYYSVEFLKSEHGVAGTEREAGVTALEAGVDVELPYTDCYGEHLVEAVERGELAASTVEEAARRVLTMKARKGVLDDATVDAASASDPYDTEEASELTRRAARESITLLKNEDDTLPLAGDALDSLAVVGPKADDAQELLGDYAYAAHYPDEETAFEATTPLDALRARGDAEGFDVRHAEGCTTTGPATDGFDDAVAQAEDADVALAFVGARSAVDFSGTEADMEQRPSVPTSGEGCDVTDLGLPGVQEELVAELRETETPVVVVVVSGKPHSIEEIAEEAPAVVQAWLPGEEGGDAIDAVVFGDHNPSGHLPVSIPRNVGQLPVHYSRRPNSANEEHVYTESTPLYAFGHGLSYTEFEYSGLELSTDSLEPAGTLTASVTVTNAGERAGTDVVQLYTRAENPDQARPVQELTGFERVHLEPGESARVSFDVHASQLAYHDRDMNLAVEEGPYEVRVGTAADDIVDTAAFDVTASKELPRTGRTYFTDSRVESGE</sequence>
<comment type="caution">
    <text evidence="5">The sequence shown here is derived from an EMBL/GenBank/DDBJ whole genome shotgun (WGS) entry which is preliminary data.</text>
</comment>
<dbReference type="InterPro" id="IPR036962">
    <property type="entry name" value="Glyco_hydro_3_N_sf"/>
</dbReference>
<evidence type="ECO:0000259" key="4">
    <source>
        <dbReference type="SMART" id="SM01217"/>
    </source>
</evidence>
<evidence type="ECO:0000256" key="3">
    <source>
        <dbReference type="ARBA" id="ARBA00023277"/>
    </source>
</evidence>
<name>A0A830F486_9EURY</name>
<dbReference type="AlphaFoldDB" id="A0A830F486"/>
<dbReference type="PRINTS" id="PR00133">
    <property type="entry name" value="GLHYDRLASE3"/>
</dbReference>
<keyword evidence="6" id="KW-1185">Reference proteome</keyword>
<dbReference type="SUPFAM" id="SSF52279">
    <property type="entry name" value="Beta-D-glucan exohydrolase, C-terminal domain"/>
    <property type="match status" value="1"/>
</dbReference>
<dbReference type="FunFam" id="2.60.40.10:FF:000495">
    <property type="entry name" value="Periplasmic beta-glucosidase"/>
    <property type="match status" value="1"/>
</dbReference>
<dbReference type="InterPro" id="IPR036881">
    <property type="entry name" value="Glyco_hydro_3_C_sf"/>
</dbReference>
<keyword evidence="2" id="KW-0378">Hydrolase</keyword>
<dbReference type="InterPro" id="IPR019800">
    <property type="entry name" value="Glyco_hydro_3_AS"/>
</dbReference>
<dbReference type="PANTHER" id="PTHR42715:SF10">
    <property type="entry name" value="BETA-GLUCOSIDASE"/>
    <property type="match status" value="1"/>
</dbReference>
<dbReference type="Gene3D" id="3.20.20.300">
    <property type="entry name" value="Glycoside hydrolase, family 3, N-terminal domain"/>
    <property type="match status" value="1"/>
</dbReference>
<dbReference type="Pfam" id="PF01915">
    <property type="entry name" value="Glyco_hydro_3_C"/>
    <property type="match status" value="1"/>
</dbReference>
<evidence type="ECO:0000256" key="2">
    <source>
        <dbReference type="ARBA" id="ARBA00022801"/>
    </source>
</evidence>
<comment type="similarity">
    <text evidence="1">Belongs to the glycosyl hydrolase 3 family.</text>
</comment>
<keyword evidence="3" id="KW-0119">Carbohydrate metabolism</keyword>
<dbReference type="GO" id="GO:0004553">
    <property type="term" value="F:hydrolase activity, hydrolyzing O-glycosyl compounds"/>
    <property type="evidence" value="ECO:0007669"/>
    <property type="project" value="InterPro"/>
</dbReference>
<dbReference type="EMBL" id="BMPF01000003">
    <property type="protein sequence ID" value="GGL38834.1"/>
    <property type="molecule type" value="Genomic_DNA"/>
</dbReference>
<dbReference type="InterPro" id="IPR001764">
    <property type="entry name" value="Glyco_hydro_3_N"/>
</dbReference>
<dbReference type="Gene3D" id="2.60.40.10">
    <property type="entry name" value="Immunoglobulins"/>
    <property type="match status" value="1"/>
</dbReference>
<accession>A0A830F486</accession>
<evidence type="ECO:0000313" key="6">
    <source>
        <dbReference type="Proteomes" id="UP000628840"/>
    </source>
</evidence>
<dbReference type="InterPro" id="IPR050288">
    <property type="entry name" value="Cellulose_deg_GH3"/>
</dbReference>
<dbReference type="InterPro" id="IPR017853">
    <property type="entry name" value="GH"/>
</dbReference>
<proteinExistence type="inferred from homology"/>
<protein>
    <submittedName>
        <fullName evidence="5">Beta-glucosidase</fullName>
    </submittedName>
</protein>
<evidence type="ECO:0000313" key="5">
    <source>
        <dbReference type="EMBL" id="GGL38834.1"/>
    </source>
</evidence>
<dbReference type="InterPro" id="IPR026891">
    <property type="entry name" value="Fn3-like"/>
</dbReference>
<dbReference type="GO" id="GO:0005975">
    <property type="term" value="P:carbohydrate metabolic process"/>
    <property type="evidence" value="ECO:0007669"/>
    <property type="project" value="InterPro"/>
</dbReference>
<evidence type="ECO:0000256" key="1">
    <source>
        <dbReference type="ARBA" id="ARBA00005336"/>
    </source>
</evidence>
<dbReference type="PROSITE" id="PS00775">
    <property type="entry name" value="GLYCOSYL_HYDROL_F3"/>
    <property type="match status" value="1"/>
</dbReference>
<dbReference type="PANTHER" id="PTHR42715">
    <property type="entry name" value="BETA-GLUCOSIDASE"/>
    <property type="match status" value="1"/>
</dbReference>
<dbReference type="SMART" id="SM01217">
    <property type="entry name" value="Fn3_like"/>
    <property type="match status" value="1"/>
</dbReference>
<dbReference type="InterPro" id="IPR002772">
    <property type="entry name" value="Glyco_hydro_3_C"/>
</dbReference>
<feature type="domain" description="Fibronectin type III-like" evidence="4">
    <location>
        <begin position="673"/>
        <end position="742"/>
    </location>
</feature>
<organism evidence="5 6">
    <name type="scientific">Halarchaeum grantii</name>
    <dbReference type="NCBI Taxonomy" id="1193105"/>
    <lineage>
        <taxon>Archaea</taxon>
        <taxon>Methanobacteriati</taxon>
        <taxon>Methanobacteriota</taxon>
        <taxon>Stenosarchaea group</taxon>
        <taxon>Halobacteria</taxon>
        <taxon>Halobacteriales</taxon>
        <taxon>Halobacteriaceae</taxon>
    </lineage>
</organism>
<dbReference type="Pfam" id="PF14310">
    <property type="entry name" value="Fn3-like"/>
    <property type="match status" value="1"/>
</dbReference>
<dbReference type="Gene3D" id="3.40.50.1700">
    <property type="entry name" value="Glycoside hydrolase family 3 C-terminal domain"/>
    <property type="match status" value="1"/>
</dbReference>
<dbReference type="Proteomes" id="UP000628840">
    <property type="component" value="Unassembled WGS sequence"/>
</dbReference>
<dbReference type="SUPFAM" id="SSF51445">
    <property type="entry name" value="(Trans)glycosidases"/>
    <property type="match status" value="1"/>
</dbReference>
<dbReference type="Pfam" id="PF00933">
    <property type="entry name" value="Glyco_hydro_3"/>
    <property type="match status" value="1"/>
</dbReference>
<reference evidence="5 6" key="1">
    <citation type="journal article" date="2019" name="Int. J. Syst. Evol. Microbiol.">
        <title>The Global Catalogue of Microorganisms (GCM) 10K type strain sequencing project: providing services to taxonomists for standard genome sequencing and annotation.</title>
        <authorList>
            <consortium name="The Broad Institute Genomics Platform"/>
            <consortium name="The Broad Institute Genome Sequencing Center for Infectious Disease"/>
            <person name="Wu L."/>
            <person name="Ma J."/>
        </authorList>
    </citation>
    <scope>NUCLEOTIDE SEQUENCE [LARGE SCALE GENOMIC DNA]</scope>
    <source>
        <strain evidence="5 6">JCM 19585</strain>
    </source>
</reference>
<gene>
    <name evidence="5" type="ORF">GCM10009037_23100</name>
</gene>
<dbReference type="InterPro" id="IPR013783">
    <property type="entry name" value="Ig-like_fold"/>
</dbReference>